<gene>
    <name evidence="3" type="ORF">SCARR_01775</name>
</gene>
<accession>A0A6C2UKK4</accession>
<evidence type="ECO:0000259" key="2">
    <source>
        <dbReference type="Pfam" id="PF00884"/>
    </source>
</evidence>
<dbReference type="AlphaFoldDB" id="A0A6C2UKK4"/>
<sequence length="507" mass="56963">MKQRIITTLAVCTALASFAEKKPNIIYLMSDDQSSYTMGCYGNHDVQTPNLDRLAADGMAFDNHYDTTAICMASRATVMTGMYEYKTGCNFKHGEMLSNTWKKSYPMLLREAGYMTAFAGKFGFELRDTPDGKKLELPADDFDRWGGGPGQTLYETKKNKSMAAYAEEYPHSTLSYGAFGRDFIRDAAKAEKPFCLSISFKAAHRPTTPDPKFDDVYAGKTFKKPDNYGRESGEHFSKQSKQGRQYVRFEEWGYNDNYDKVMATYHQQVYGIDVAVGMIRDALKEQGVADNTVIIYTSDNGFFCGSHGLGSKVLPYEEATRVPMIIYDPRLPNSGEKLRSDALTGNIDFAPTILKLAGLPVPGNMDGADLMKLYGNPQESIHDSLTLINVYNQSGPPVTHSMAVVTKDMKYIYWGYAADGFEVSEELYHLGKDPHELTNQAGNPEYSVAMQQMRKSYDKHLNHWKAEAVPYNNYQPYGTIFDRNVDWSEKEPLLAKPQKAGSKKKGK</sequence>
<dbReference type="PANTHER" id="PTHR42693:SF33">
    <property type="entry name" value="ARYLSULFATASE"/>
    <property type="match status" value="1"/>
</dbReference>
<feature type="domain" description="Sulfatase N-terminal" evidence="2">
    <location>
        <begin position="23"/>
        <end position="358"/>
    </location>
</feature>
<dbReference type="Proteomes" id="UP000346198">
    <property type="component" value="Unassembled WGS sequence"/>
</dbReference>
<dbReference type="CDD" id="cd16031">
    <property type="entry name" value="G6S_like"/>
    <property type="match status" value="1"/>
</dbReference>
<dbReference type="SUPFAM" id="SSF53649">
    <property type="entry name" value="Alkaline phosphatase-like"/>
    <property type="match status" value="1"/>
</dbReference>
<dbReference type="RefSeq" id="WP_136061124.1">
    <property type="nucleotide sequence ID" value="NZ_CAAHFH010000001.1"/>
</dbReference>
<name>A0A6C2UKK4_9BACT</name>
<dbReference type="PANTHER" id="PTHR42693">
    <property type="entry name" value="ARYLSULFATASE FAMILY MEMBER"/>
    <property type="match status" value="1"/>
</dbReference>
<dbReference type="Gene3D" id="3.40.720.10">
    <property type="entry name" value="Alkaline Phosphatase, subunit A"/>
    <property type="match status" value="1"/>
</dbReference>
<protein>
    <submittedName>
        <fullName evidence="3">Arylsulfatase</fullName>
    </submittedName>
</protein>
<evidence type="ECO:0000256" key="1">
    <source>
        <dbReference type="ARBA" id="ARBA00008779"/>
    </source>
</evidence>
<proteinExistence type="inferred from homology"/>
<dbReference type="InterPro" id="IPR000917">
    <property type="entry name" value="Sulfatase_N"/>
</dbReference>
<dbReference type="EMBL" id="CAAHFH010000001">
    <property type="protein sequence ID" value="VGO19716.1"/>
    <property type="molecule type" value="Genomic_DNA"/>
</dbReference>
<dbReference type="InterPro" id="IPR017850">
    <property type="entry name" value="Alkaline_phosphatase_core_sf"/>
</dbReference>
<dbReference type="InterPro" id="IPR050738">
    <property type="entry name" value="Sulfatase"/>
</dbReference>
<reference evidence="3 4" key="1">
    <citation type="submission" date="2019-04" db="EMBL/GenBank/DDBJ databases">
        <authorList>
            <person name="Van Vliet M D."/>
        </authorList>
    </citation>
    <scope>NUCLEOTIDE SEQUENCE [LARGE SCALE GENOMIC DNA]</scope>
    <source>
        <strain evidence="3 4">F21</strain>
    </source>
</reference>
<evidence type="ECO:0000313" key="3">
    <source>
        <dbReference type="EMBL" id="VGO19716.1"/>
    </source>
</evidence>
<keyword evidence="4" id="KW-1185">Reference proteome</keyword>
<comment type="similarity">
    <text evidence="1">Belongs to the sulfatase family.</text>
</comment>
<organism evidence="3 4">
    <name type="scientific">Pontiella sulfatireligans</name>
    <dbReference type="NCBI Taxonomy" id="2750658"/>
    <lineage>
        <taxon>Bacteria</taxon>
        <taxon>Pseudomonadati</taxon>
        <taxon>Kiritimatiellota</taxon>
        <taxon>Kiritimatiellia</taxon>
        <taxon>Kiritimatiellales</taxon>
        <taxon>Pontiellaceae</taxon>
        <taxon>Pontiella</taxon>
    </lineage>
</organism>
<dbReference type="Pfam" id="PF00884">
    <property type="entry name" value="Sulfatase"/>
    <property type="match status" value="1"/>
</dbReference>
<evidence type="ECO:0000313" key="4">
    <source>
        <dbReference type="Proteomes" id="UP000346198"/>
    </source>
</evidence>
<dbReference type="GO" id="GO:0004065">
    <property type="term" value="F:arylsulfatase activity"/>
    <property type="evidence" value="ECO:0007669"/>
    <property type="project" value="TreeGrafter"/>
</dbReference>